<dbReference type="Pfam" id="PF00590">
    <property type="entry name" value="TP_methylase"/>
    <property type="match status" value="1"/>
</dbReference>
<protein>
    <submittedName>
        <fullName evidence="8">Diphthine synthase</fullName>
    </submittedName>
</protein>
<evidence type="ECO:0000256" key="6">
    <source>
        <dbReference type="PIRSR" id="PIRSR036432-1"/>
    </source>
</evidence>
<evidence type="ECO:0000256" key="5">
    <source>
        <dbReference type="ARBA" id="ARBA00022691"/>
    </source>
</evidence>
<evidence type="ECO:0000313" key="8">
    <source>
        <dbReference type="EMBL" id="PSN90095.1"/>
    </source>
</evidence>
<organism evidence="8 9">
    <name type="scientific">Candidatus Marsarchaeota G2 archaeon ECH_B_SAG-M15</name>
    <dbReference type="NCBI Taxonomy" id="1978162"/>
    <lineage>
        <taxon>Archaea</taxon>
        <taxon>Candidatus Marsarchaeota</taxon>
        <taxon>Candidatus Marsarchaeota group 2</taxon>
    </lineage>
</organism>
<dbReference type="PANTHER" id="PTHR10882:SF0">
    <property type="entry name" value="DIPHTHINE METHYL ESTER SYNTHASE"/>
    <property type="match status" value="1"/>
</dbReference>
<comment type="pathway">
    <text evidence="1">Protein modification; peptidyl-diphthamide biosynthesis.</text>
</comment>
<feature type="binding site" evidence="6">
    <location>
        <position position="167"/>
    </location>
    <ligand>
        <name>S-adenosyl-L-methionine</name>
        <dbReference type="ChEBI" id="CHEBI:59789"/>
    </ligand>
</feature>
<evidence type="ECO:0000256" key="3">
    <source>
        <dbReference type="ARBA" id="ARBA00022603"/>
    </source>
</evidence>
<feature type="binding site" evidence="6">
    <location>
        <position position="87"/>
    </location>
    <ligand>
        <name>S-adenosyl-L-methionine</name>
        <dbReference type="ChEBI" id="CHEBI:59789"/>
    </ligand>
</feature>
<dbReference type="SUPFAM" id="SSF53790">
    <property type="entry name" value="Tetrapyrrole methylase"/>
    <property type="match status" value="1"/>
</dbReference>
<dbReference type="InterPro" id="IPR035996">
    <property type="entry name" value="4pyrrol_Methylase_sf"/>
</dbReference>
<dbReference type="InterPro" id="IPR014776">
    <property type="entry name" value="4pyrrole_Mease_sub2"/>
</dbReference>
<sequence>MNWLAFVGLGLCGSCLSLRALDTLKASDYIYFDTYTSYIPGFGSEELSKLVGKAVTPLSREDVEDKGGRELIERALKSKVSFATLGDPFIATTHVYIRNIAMGRGIPTLYVPGVSIHSAAFSLVGLQIYKSGPTATIVEPSEIYRPRAAFEKVVGNLKRGLHTLLLLDIDVVKGRFMSFSRGAQVLAEGLIGYGVSPERLLGVGLSFVGSEGQSAVASTLLGLGGIHATAFPQSLIVPGRLDAVEAEALMFLGVNQEQLAAHARLVEELGR</sequence>
<dbReference type="NCBIfam" id="TIGR00522">
    <property type="entry name" value="dph5"/>
    <property type="match status" value="1"/>
</dbReference>
<feature type="binding site" evidence="6">
    <location>
        <position position="90"/>
    </location>
    <ligand>
        <name>S-adenosyl-L-methionine</name>
        <dbReference type="ChEBI" id="CHEBI:59789"/>
    </ligand>
</feature>
<gene>
    <name evidence="8" type="ORF">B9Q08_05465</name>
</gene>
<feature type="binding site" evidence="6">
    <location>
        <position position="208"/>
    </location>
    <ligand>
        <name>S-adenosyl-L-methionine</name>
        <dbReference type="ChEBI" id="CHEBI:59789"/>
    </ligand>
</feature>
<dbReference type="UniPathway" id="UPA00559"/>
<evidence type="ECO:0000259" key="7">
    <source>
        <dbReference type="Pfam" id="PF00590"/>
    </source>
</evidence>
<comment type="caution">
    <text evidence="8">The sequence shown here is derived from an EMBL/GenBank/DDBJ whole genome shotgun (WGS) entry which is preliminary data.</text>
</comment>
<name>A0A2R6AUP3_9ARCH</name>
<dbReference type="Gene3D" id="3.30.950.10">
    <property type="entry name" value="Methyltransferase, Cobalt-precorrin-4 Transmethylase, Domain 2"/>
    <property type="match status" value="1"/>
</dbReference>
<dbReference type="GO" id="GO:0004164">
    <property type="term" value="F:diphthine synthase activity"/>
    <property type="evidence" value="ECO:0007669"/>
    <property type="project" value="InterPro"/>
</dbReference>
<dbReference type="PIRSF" id="PIRSF036432">
    <property type="entry name" value="Diphthine_synth"/>
    <property type="match status" value="1"/>
</dbReference>
<feature type="binding site" evidence="6">
    <location>
        <position position="233"/>
    </location>
    <ligand>
        <name>S-adenosyl-L-methionine</name>
        <dbReference type="ChEBI" id="CHEBI:59789"/>
    </ligand>
</feature>
<feature type="binding site" evidence="6">
    <location>
        <position position="11"/>
    </location>
    <ligand>
        <name>S-adenosyl-L-methionine</name>
        <dbReference type="ChEBI" id="CHEBI:59789"/>
    </ligand>
</feature>
<evidence type="ECO:0000256" key="4">
    <source>
        <dbReference type="ARBA" id="ARBA00022679"/>
    </source>
</evidence>
<dbReference type="Gene3D" id="3.40.1010.10">
    <property type="entry name" value="Cobalt-precorrin-4 Transmethylase, Domain 1"/>
    <property type="match status" value="1"/>
</dbReference>
<keyword evidence="3" id="KW-0489">Methyltransferase</keyword>
<accession>A0A2R6AUP3</accession>
<evidence type="ECO:0000313" key="9">
    <source>
        <dbReference type="Proteomes" id="UP000240490"/>
    </source>
</evidence>
<feature type="domain" description="Tetrapyrrole methylase" evidence="7">
    <location>
        <begin position="4"/>
        <end position="167"/>
    </location>
</feature>
<dbReference type="CDD" id="cd11647">
    <property type="entry name" value="DHP5_DphB"/>
    <property type="match status" value="1"/>
</dbReference>
<comment type="similarity">
    <text evidence="2">Belongs to the diphthine synthase family.</text>
</comment>
<dbReference type="InterPro" id="IPR000878">
    <property type="entry name" value="4pyrrol_Mease"/>
</dbReference>
<dbReference type="GO" id="GO:0017183">
    <property type="term" value="P:protein histidyl modification to diphthamide"/>
    <property type="evidence" value="ECO:0007669"/>
    <property type="project" value="UniProtKB-UniPathway"/>
</dbReference>
<dbReference type="AlphaFoldDB" id="A0A2R6AUP3"/>
<dbReference type="InterPro" id="IPR004551">
    <property type="entry name" value="Dphthn_synthase"/>
</dbReference>
<dbReference type="PANTHER" id="PTHR10882">
    <property type="entry name" value="DIPHTHINE SYNTHASE"/>
    <property type="match status" value="1"/>
</dbReference>
<keyword evidence="4" id="KW-0808">Transferase</keyword>
<dbReference type="GO" id="GO:0032259">
    <property type="term" value="P:methylation"/>
    <property type="evidence" value="ECO:0007669"/>
    <property type="project" value="UniProtKB-KW"/>
</dbReference>
<reference evidence="8 9" key="1">
    <citation type="submission" date="2017-04" db="EMBL/GenBank/DDBJ databases">
        <title>Novel microbial lineages endemic to geothermal iron-oxide mats fill important gaps in the evolutionary history of Archaea.</title>
        <authorList>
            <person name="Jay Z.J."/>
            <person name="Beam J.P."/>
            <person name="Dlakic M."/>
            <person name="Rusch D.B."/>
            <person name="Kozubal M.A."/>
            <person name="Inskeep W.P."/>
        </authorList>
    </citation>
    <scope>NUCLEOTIDE SEQUENCE [LARGE SCALE GENOMIC DNA]</scope>
    <source>
        <strain evidence="8">ECH_B_SAG-M15</strain>
    </source>
</reference>
<feature type="binding site" evidence="6">
    <location>
        <begin position="115"/>
        <end position="116"/>
    </location>
    <ligand>
        <name>S-adenosyl-L-methionine</name>
        <dbReference type="ChEBI" id="CHEBI:59789"/>
    </ligand>
</feature>
<keyword evidence="5 6" id="KW-0949">S-adenosyl-L-methionine</keyword>
<dbReference type="Proteomes" id="UP000240490">
    <property type="component" value="Unassembled WGS sequence"/>
</dbReference>
<evidence type="ECO:0000256" key="1">
    <source>
        <dbReference type="ARBA" id="ARBA00005156"/>
    </source>
</evidence>
<proteinExistence type="inferred from homology"/>
<dbReference type="EMBL" id="NEXJ01000097">
    <property type="protein sequence ID" value="PSN90095.1"/>
    <property type="molecule type" value="Genomic_DNA"/>
</dbReference>
<dbReference type="InterPro" id="IPR014777">
    <property type="entry name" value="4pyrrole_Mease_sub1"/>
</dbReference>
<evidence type="ECO:0000256" key="2">
    <source>
        <dbReference type="ARBA" id="ARBA00006729"/>
    </source>
</evidence>